<evidence type="ECO:0000313" key="3">
    <source>
        <dbReference type="Proteomes" id="UP001501676"/>
    </source>
</evidence>
<evidence type="ECO:0000256" key="1">
    <source>
        <dbReference type="SAM" id="MobiDB-lite"/>
    </source>
</evidence>
<evidence type="ECO:0000313" key="2">
    <source>
        <dbReference type="EMBL" id="GAA3397605.1"/>
    </source>
</evidence>
<dbReference type="EMBL" id="BAAAYN010000068">
    <property type="protein sequence ID" value="GAA3397605.1"/>
    <property type="molecule type" value="Genomic_DNA"/>
</dbReference>
<dbReference type="Proteomes" id="UP001501676">
    <property type="component" value="Unassembled WGS sequence"/>
</dbReference>
<evidence type="ECO:0008006" key="4">
    <source>
        <dbReference type="Google" id="ProtNLM"/>
    </source>
</evidence>
<organism evidence="2 3">
    <name type="scientific">Cryptosporangium minutisporangium</name>
    <dbReference type="NCBI Taxonomy" id="113569"/>
    <lineage>
        <taxon>Bacteria</taxon>
        <taxon>Bacillati</taxon>
        <taxon>Actinomycetota</taxon>
        <taxon>Actinomycetes</taxon>
        <taxon>Cryptosporangiales</taxon>
        <taxon>Cryptosporangiaceae</taxon>
        <taxon>Cryptosporangium</taxon>
    </lineage>
</organism>
<keyword evidence="3" id="KW-1185">Reference proteome</keyword>
<protein>
    <recommendedName>
        <fullName evidence="4">Oxidoreductase</fullName>
    </recommendedName>
</protein>
<feature type="region of interest" description="Disordered" evidence="1">
    <location>
        <begin position="1"/>
        <end position="31"/>
    </location>
</feature>
<accession>A0ABP6TAM0</accession>
<proteinExistence type="predicted"/>
<reference evidence="3" key="1">
    <citation type="journal article" date="2019" name="Int. J. Syst. Evol. Microbiol.">
        <title>The Global Catalogue of Microorganisms (GCM) 10K type strain sequencing project: providing services to taxonomists for standard genome sequencing and annotation.</title>
        <authorList>
            <consortium name="The Broad Institute Genomics Platform"/>
            <consortium name="The Broad Institute Genome Sequencing Center for Infectious Disease"/>
            <person name="Wu L."/>
            <person name="Ma J."/>
        </authorList>
    </citation>
    <scope>NUCLEOTIDE SEQUENCE [LARGE SCALE GENOMIC DNA]</scope>
    <source>
        <strain evidence="3">JCM 9458</strain>
    </source>
</reference>
<comment type="caution">
    <text evidence="2">The sequence shown here is derived from an EMBL/GenBank/DDBJ whole genome shotgun (WGS) entry which is preliminary data.</text>
</comment>
<name>A0ABP6TAM0_9ACTN</name>
<sequence>MSCVGRTPLTASPALLGPSPSDGSLVDPVGDSVDLSLGDSAQSCHSAMSGRDVGVAGVSIGVAYWNDATAGRAGCIHWLEGGAPVSWLRRKKTRPGTPRGAQREDFAHLEEFAKTRRGVEAFVEPQTNVTAMTVILIATDGEWTRRRIGGPDDARKLGQRLGIPVYDVAAVGYPQRMRDWSRKNKAT</sequence>
<gene>
    <name evidence="2" type="ORF">GCM10020369_78370</name>
</gene>